<dbReference type="EMBL" id="CP021425">
    <property type="protein sequence ID" value="ARU56248.1"/>
    <property type="molecule type" value="Genomic_DNA"/>
</dbReference>
<dbReference type="AlphaFoldDB" id="A0A1Y0I6X3"/>
<organism evidence="4 5">
    <name type="scientific">Oleiphilus messinensis</name>
    <dbReference type="NCBI Taxonomy" id="141451"/>
    <lineage>
        <taxon>Bacteria</taxon>
        <taxon>Pseudomonadati</taxon>
        <taxon>Pseudomonadota</taxon>
        <taxon>Gammaproteobacteria</taxon>
        <taxon>Oceanospirillales</taxon>
        <taxon>Oleiphilaceae</taxon>
        <taxon>Oleiphilus</taxon>
    </lineage>
</organism>
<evidence type="ECO:0000313" key="4">
    <source>
        <dbReference type="EMBL" id="ARU56248.1"/>
    </source>
</evidence>
<protein>
    <submittedName>
        <fullName evidence="4">Methylmalonyl-CoA epimerase</fullName>
    </submittedName>
</protein>
<dbReference type="OrthoDB" id="9788468at2"/>
<dbReference type="InterPro" id="IPR029068">
    <property type="entry name" value="Glyas_Bleomycin-R_OHBP_Dase"/>
</dbReference>
<dbReference type="PROSITE" id="PS51819">
    <property type="entry name" value="VOC"/>
    <property type="match status" value="1"/>
</dbReference>
<dbReference type="PANTHER" id="PTHR43048:SF3">
    <property type="entry name" value="METHYLMALONYL-COA EPIMERASE, MITOCHONDRIAL"/>
    <property type="match status" value="1"/>
</dbReference>
<dbReference type="Gene3D" id="3.10.180.10">
    <property type="entry name" value="2,3-Dihydroxybiphenyl 1,2-Dioxygenase, domain 1"/>
    <property type="match status" value="1"/>
</dbReference>
<sequence>MIKKIDHLGIAVTDLAEAIEIYRKIGLEFVGTEVVDEQKVETAFFRVGESYFELLAATDPSSPIAKFIDKNGGRMHHIALAVDDVEAEIGRLQAQGFEMIDSAPRRGAHGNLIAFMHPKATKGTLLEICAKCH</sequence>
<dbReference type="InterPro" id="IPR017515">
    <property type="entry name" value="MeMalonyl-CoA_epimerase"/>
</dbReference>
<dbReference type="Proteomes" id="UP000196027">
    <property type="component" value="Chromosome"/>
</dbReference>
<evidence type="ECO:0000313" key="5">
    <source>
        <dbReference type="Proteomes" id="UP000196027"/>
    </source>
</evidence>
<evidence type="ECO:0000259" key="3">
    <source>
        <dbReference type="PROSITE" id="PS51819"/>
    </source>
</evidence>
<dbReference type="NCBIfam" id="TIGR03081">
    <property type="entry name" value="metmalonyl_epim"/>
    <property type="match status" value="1"/>
</dbReference>
<dbReference type="Pfam" id="PF13669">
    <property type="entry name" value="Glyoxalase_4"/>
    <property type="match status" value="1"/>
</dbReference>
<keyword evidence="2" id="KW-0479">Metal-binding</keyword>
<dbReference type="InterPro" id="IPR051785">
    <property type="entry name" value="MMCE/EMCE_epimerase"/>
</dbReference>
<name>A0A1Y0I6X3_9GAMM</name>
<evidence type="ECO:0000256" key="2">
    <source>
        <dbReference type="ARBA" id="ARBA00022723"/>
    </source>
</evidence>
<feature type="domain" description="VOC" evidence="3">
    <location>
        <begin position="4"/>
        <end position="131"/>
    </location>
</feature>
<proteinExistence type="inferred from homology"/>
<accession>A0A1Y0I6X3</accession>
<dbReference type="KEGG" id="ome:OLMES_2178"/>
<dbReference type="CDD" id="cd07249">
    <property type="entry name" value="MMCE"/>
    <property type="match status" value="1"/>
</dbReference>
<dbReference type="PANTHER" id="PTHR43048">
    <property type="entry name" value="METHYLMALONYL-COA EPIMERASE"/>
    <property type="match status" value="1"/>
</dbReference>
<dbReference type="InterPro" id="IPR037523">
    <property type="entry name" value="VOC_core"/>
</dbReference>
<dbReference type="GO" id="GO:0004493">
    <property type="term" value="F:methylmalonyl-CoA epimerase activity"/>
    <property type="evidence" value="ECO:0007669"/>
    <property type="project" value="TreeGrafter"/>
</dbReference>
<reference evidence="4 5" key="1">
    <citation type="submission" date="2017-05" db="EMBL/GenBank/DDBJ databases">
        <title>Genomic insights into alkan degradation activity of Oleiphilus messinensis.</title>
        <authorList>
            <person name="Kozyavkin S.A."/>
            <person name="Slesarev A.I."/>
            <person name="Golyshin P.N."/>
            <person name="Korzhenkov A."/>
            <person name="Golyshina O.N."/>
            <person name="Toshchakov S.V."/>
        </authorList>
    </citation>
    <scope>NUCLEOTIDE SEQUENCE [LARGE SCALE GENOMIC DNA]</scope>
    <source>
        <strain evidence="4 5">ME102</strain>
    </source>
</reference>
<dbReference type="GO" id="GO:0046872">
    <property type="term" value="F:metal ion binding"/>
    <property type="evidence" value="ECO:0007669"/>
    <property type="project" value="UniProtKB-KW"/>
</dbReference>
<gene>
    <name evidence="4" type="ORF">OLMES_2178</name>
</gene>
<evidence type="ECO:0000256" key="1">
    <source>
        <dbReference type="ARBA" id="ARBA00009308"/>
    </source>
</evidence>
<dbReference type="RefSeq" id="WP_087461261.1">
    <property type="nucleotide sequence ID" value="NZ_CP021425.1"/>
</dbReference>
<comment type="similarity">
    <text evidence="1">Belongs to the methylmalonyl-CoA epimerase family.</text>
</comment>
<dbReference type="SUPFAM" id="SSF54593">
    <property type="entry name" value="Glyoxalase/Bleomycin resistance protein/Dihydroxybiphenyl dioxygenase"/>
    <property type="match status" value="1"/>
</dbReference>
<dbReference type="GO" id="GO:0046491">
    <property type="term" value="P:L-methylmalonyl-CoA metabolic process"/>
    <property type="evidence" value="ECO:0007669"/>
    <property type="project" value="TreeGrafter"/>
</dbReference>
<keyword evidence="5" id="KW-1185">Reference proteome</keyword>